<dbReference type="Proteomes" id="UP000245887">
    <property type="component" value="Unassembled WGS sequence"/>
</dbReference>
<evidence type="ECO:0008006" key="4">
    <source>
        <dbReference type="Google" id="ProtNLM"/>
    </source>
</evidence>
<sequence>MFGMPLLRPIVRTHRRDIEPLCGSNDRRNGLAVVGRFFPRRFLGLIVLLFLTGVPQAWSVTVEGLYEVRVPVADGTREARQEAYRTGLRQVLLRVAGRRSALASEGVNAMIGDRAPDLVQSYQYETDEEGQQRLVLKFGAVGVNRALADQGVAVWGANRPLTFAWIAVDSGRDRRLVSRVGGDSPSTAWRDAMISAATGRGLPLRLPSAQWHHDDALLSDIRGQFLSKLRERVADVPHNLLGIVNISRAGSGWEASWRLENGGEFGRDTVSADTPEQLASRMIGLWAESLAERYAVAAGDVSEGQKVDLRLDNVSELDDYGAVSQSLSDMEPVDQVRPVSVTADRATFRATFSGELSVLKEYIALDKRYVVVEAASDPSSSRSEPESPASLGAGVLQPESSASGEGDQVADMLQYEPLKVTEAEGEADGESFESLYPVLRYRWRPVGTASDDTGPGQE</sequence>
<organism evidence="2 3">
    <name type="scientific">Tamilnaduibacter salinus</name>
    <dbReference type="NCBI Taxonomy" id="1484056"/>
    <lineage>
        <taxon>Bacteria</taxon>
        <taxon>Pseudomonadati</taxon>
        <taxon>Pseudomonadota</taxon>
        <taxon>Gammaproteobacteria</taxon>
        <taxon>Pseudomonadales</taxon>
        <taxon>Marinobacteraceae</taxon>
        <taxon>Tamilnaduibacter</taxon>
    </lineage>
</organism>
<dbReference type="EMBL" id="QEKQ01000013">
    <property type="protein sequence ID" value="PVY69574.1"/>
    <property type="molecule type" value="Genomic_DNA"/>
</dbReference>
<protein>
    <recommendedName>
        <fullName evidence="4">DUF2066 domain-containing protein</fullName>
    </recommendedName>
</protein>
<feature type="region of interest" description="Disordered" evidence="1">
    <location>
        <begin position="376"/>
        <end position="431"/>
    </location>
</feature>
<comment type="caution">
    <text evidence="2">The sequence shown here is derived from an EMBL/GenBank/DDBJ whole genome shotgun (WGS) entry which is preliminary data.</text>
</comment>
<dbReference type="OrthoDB" id="6195299at2"/>
<evidence type="ECO:0000256" key="1">
    <source>
        <dbReference type="SAM" id="MobiDB-lite"/>
    </source>
</evidence>
<dbReference type="AlphaFoldDB" id="A0A2U1CT24"/>
<evidence type="ECO:0000313" key="3">
    <source>
        <dbReference type="Proteomes" id="UP000245887"/>
    </source>
</evidence>
<feature type="compositionally biased region" description="Low complexity" evidence="1">
    <location>
        <begin position="376"/>
        <end position="390"/>
    </location>
</feature>
<dbReference type="InterPro" id="IPR018642">
    <property type="entry name" value="DUF2066"/>
</dbReference>
<accession>A0A2U1CT24</accession>
<name>A0A2U1CT24_9GAMM</name>
<proteinExistence type="predicted"/>
<reference evidence="2 3" key="1">
    <citation type="submission" date="2018-04" db="EMBL/GenBank/DDBJ databases">
        <title>Genomic Encyclopedia of Type Strains, Phase IV (KMG-IV): sequencing the most valuable type-strain genomes for metagenomic binning, comparative biology and taxonomic classification.</title>
        <authorList>
            <person name="Goeker M."/>
        </authorList>
    </citation>
    <scope>NUCLEOTIDE SEQUENCE [LARGE SCALE GENOMIC DNA]</scope>
    <source>
        <strain evidence="2 3">DSM 28688</strain>
    </source>
</reference>
<gene>
    <name evidence="2" type="ORF">C8D92_1137</name>
</gene>
<dbReference type="Pfam" id="PF09839">
    <property type="entry name" value="DUF2066"/>
    <property type="match status" value="1"/>
</dbReference>
<evidence type="ECO:0000313" key="2">
    <source>
        <dbReference type="EMBL" id="PVY69574.1"/>
    </source>
</evidence>